<dbReference type="Pfam" id="PF13416">
    <property type="entry name" value="SBP_bac_8"/>
    <property type="match status" value="1"/>
</dbReference>
<dbReference type="EMBL" id="VSSQ01000055">
    <property type="protein sequence ID" value="MPL70815.1"/>
    <property type="molecule type" value="Genomic_DNA"/>
</dbReference>
<dbReference type="Gene3D" id="3.40.190.10">
    <property type="entry name" value="Periplasmic binding protein-like II"/>
    <property type="match status" value="2"/>
</dbReference>
<dbReference type="CDD" id="cd14748">
    <property type="entry name" value="PBP2_UgpB"/>
    <property type="match status" value="1"/>
</dbReference>
<dbReference type="InterPro" id="IPR006059">
    <property type="entry name" value="SBP"/>
</dbReference>
<name>A0A644TVA5_9ZZZZ</name>
<evidence type="ECO:0000313" key="1">
    <source>
        <dbReference type="EMBL" id="MPL70815.1"/>
    </source>
</evidence>
<gene>
    <name evidence="1" type="primary">ugpB_2</name>
    <name evidence="1" type="ORF">SDC9_16577</name>
</gene>
<protein>
    <submittedName>
        <fullName evidence="1">sn-glycerol-3-phosphate-binding periplasmic protein UgpB</fullName>
    </submittedName>
</protein>
<dbReference type="PANTHER" id="PTHR43649:SF30">
    <property type="entry name" value="ABC TRANSPORTER SUBSTRATE-BINDING PROTEIN"/>
    <property type="match status" value="1"/>
</dbReference>
<dbReference type="AlphaFoldDB" id="A0A644TVA5"/>
<dbReference type="SUPFAM" id="SSF53850">
    <property type="entry name" value="Periplasmic binding protein-like II"/>
    <property type="match status" value="1"/>
</dbReference>
<dbReference type="InterPro" id="IPR050490">
    <property type="entry name" value="Bact_solute-bd_prot1"/>
</dbReference>
<comment type="caution">
    <text evidence="1">The sequence shown here is derived from an EMBL/GenBank/DDBJ whole genome shotgun (WGS) entry which is preliminary data.</text>
</comment>
<sequence>MRKIALLMALLLCFTLAPMLQNDFVLMAADKVVTLDMYFPVAVGGGPDKLISALCEQFHTENPGIKVNPVYSGSYADTRTKVQAAIKGRNTPAIALMFSIDLFSLLSMNAILDYDSLCATPEDKAWLSGFYEGFMKNAQTGGKTYGIPWQRSTIVLYYNKDAFRQIGLDPNKPPATWAELETYAQKLTKVENGSTVRYGIEIPSDKAGYAYWMLQTFCTQQNGFNLMNQDGTEVYFNDPRTIKGISFWKNLSDKGYQPRGTTAWATTPTDFLEQRAAMIYHTTGNLTNIRKNAKFDFGVAMLPAEASRGSPTGGGNFYLFKGVPKEQTQAAFTFVKWMTDNPDRVAQWSIDTGYVATRPAAYETQRMKDYAAKFPQALVARDQLKYGHAEFSVYDQGIVQKILDDAIELIMTGQKDPTTALNAAQAQADGILKQYRK</sequence>
<organism evidence="1">
    <name type="scientific">bioreactor metagenome</name>
    <dbReference type="NCBI Taxonomy" id="1076179"/>
    <lineage>
        <taxon>unclassified sequences</taxon>
        <taxon>metagenomes</taxon>
        <taxon>ecological metagenomes</taxon>
    </lineage>
</organism>
<dbReference type="PANTHER" id="PTHR43649">
    <property type="entry name" value="ARABINOSE-BINDING PROTEIN-RELATED"/>
    <property type="match status" value="1"/>
</dbReference>
<proteinExistence type="predicted"/>
<accession>A0A644TVA5</accession>
<reference evidence="1" key="1">
    <citation type="submission" date="2019-08" db="EMBL/GenBank/DDBJ databases">
        <authorList>
            <person name="Kucharzyk K."/>
            <person name="Murdoch R.W."/>
            <person name="Higgins S."/>
            <person name="Loffler F."/>
        </authorList>
    </citation>
    <scope>NUCLEOTIDE SEQUENCE</scope>
</reference>